<evidence type="ECO:0000256" key="3">
    <source>
        <dbReference type="ARBA" id="ARBA00017059"/>
    </source>
</evidence>
<comment type="caution">
    <text evidence="12">The sequence shown here is derived from an EMBL/GenBank/DDBJ whole genome shotgun (WGS) entry which is preliminary data.</text>
</comment>
<evidence type="ECO:0000313" key="13">
    <source>
        <dbReference type="Proteomes" id="UP000663845"/>
    </source>
</evidence>
<comment type="function">
    <text evidence="9">Component of the signal peptidase complex (SPC) which catalyzes the cleavage of N-terminal signal sequences from nascent proteins as they are translocated into the lumen of the endoplasmic reticulum. Dispensable for SPC enzymatic activity.</text>
</comment>
<protein>
    <recommendedName>
        <fullName evidence="3">Signal peptidase complex subunit 1</fullName>
    </recommendedName>
    <alternativeName>
        <fullName evidence="8">Microsomal signal peptidase 12 kDa subunit</fullName>
    </alternativeName>
</protein>
<comment type="subcellular location">
    <subcellularLocation>
        <location evidence="1">Endoplasmic reticulum membrane</location>
        <topology evidence="1">Multi-pass membrane protein</topology>
    </subcellularLocation>
</comment>
<feature type="compositionally biased region" description="Low complexity" evidence="10">
    <location>
        <begin position="79"/>
        <end position="103"/>
    </location>
</feature>
<sequence>MLDIEWPFPTHMDFRGQKMAETLFQVIIVFFGLIGFLAGYMMQQFSMTIYSVLFGVLVSAVLTIPPWPMYRNNPVEWQKPSNSTKETNKNNASSSSSSSSSKSPNKDVRKPPKGKKDQ</sequence>
<dbReference type="PANTHER" id="PTHR13202:SF0">
    <property type="entry name" value="SIGNAL PEPTIDASE COMPLEX SUBUNIT 1"/>
    <property type="match status" value="1"/>
</dbReference>
<evidence type="ECO:0000256" key="8">
    <source>
        <dbReference type="ARBA" id="ARBA00032913"/>
    </source>
</evidence>
<dbReference type="EMBL" id="CAJNOG010000091">
    <property type="protein sequence ID" value="CAF0926448.1"/>
    <property type="molecule type" value="Genomic_DNA"/>
</dbReference>
<reference evidence="12" key="1">
    <citation type="submission" date="2021-02" db="EMBL/GenBank/DDBJ databases">
        <authorList>
            <person name="Nowell W R."/>
        </authorList>
    </citation>
    <scope>NUCLEOTIDE SEQUENCE</scope>
</reference>
<keyword evidence="4 11" id="KW-0812">Transmembrane</keyword>
<dbReference type="GO" id="GO:0006465">
    <property type="term" value="P:signal peptide processing"/>
    <property type="evidence" value="ECO:0007669"/>
    <property type="project" value="InterPro"/>
</dbReference>
<evidence type="ECO:0000256" key="11">
    <source>
        <dbReference type="SAM" id="Phobius"/>
    </source>
</evidence>
<accession>A0A814BEF1</accession>
<evidence type="ECO:0000256" key="4">
    <source>
        <dbReference type="ARBA" id="ARBA00022692"/>
    </source>
</evidence>
<evidence type="ECO:0000256" key="5">
    <source>
        <dbReference type="ARBA" id="ARBA00022824"/>
    </source>
</evidence>
<evidence type="ECO:0000256" key="6">
    <source>
        <dbReference type="ARBA" id="ARBA00022989"/>
    </source>
</evidence>
<keyword evidence="5" id="KW-0256">Endoplasmic reticulum</keyword>
<dbReference type="Pfam" id="PF06645">
    <property type="entry name" value="SPC12"/>
    <property type="match status" value="1"/>
</dbReference>
<dbReference type="AlphaFoldDB" id="A0A814BEF1"/>
<evidence type="ECO:0000256" key="9">
    <source>
        <dbReference type="ARBA" id="ARBA00045204"/>
    </source>
</evidence>
<evidence type="ECO:0000256" key="1">
    <source>
        <dbReference type="ARBA" id="ARBA00004477"/>
    </source>
</evidence>
<feature type="transmembrane region" description="Helical" evidence="11">
    <location>
        <begin position="22"/>
        <end position="42"/>
    </location>
</feature>
<dbReference type="InterPro" id="IPR009542">
    <property type="entry name" value="Spc1/SPCS1"/>
</dbReference>
<feature type="compositionally biased region" description="Basic and acidic residues" evidence="10">
    <location>
        <begin position="104"/>
        <end position="118"/>
    </location>
</feature>
<keyword evidence="7 11" id="KW-0472">Membrane</keyword>
<dbReference type="GO" id="GO:0005787">
    <property type="term" value="C:signal peptidase complex"/>
    <property type="evidence" value="ECO:0007669"/>
    <property type="project" value="InterPro"/>
</dbReference>
<dbReference type="PANTHER" id="PTHR13202">
    <property type="entry name" value="MICROSOMAL SIGNAL PEPTIDASE 12 KDA SUBUNIT"/>
    <property type="match status" value="1"/>
</dbReference>
<evidence type="ECO:0000313" key="12">
    <source>
        <dbReference type="EMBL" id="CAF0926448.1"/>
    </source>
</evidence>
<gene>
    <name evidence="12" type="ORF">JYZ213_LOCUS11914</name>
</gene>
<organism evidence="12 13">
    <name type="scientific">Adineta steineri</name>
    <dbReference type="NCBI Taxonomy" id="433720"/>
    <lineage>
        <taxon>Eukaryota</taxon>
        <taxon>Metazoa</taxon>
        <taxon>Spiralia</taxon>
        <taxon>Gnathifera</taxon>
        <taxon>Rotifera</taxon>
        <taxon>Eurotatoria</taxon>
        <taxon>Bdelloidea</taxon>
        <taxon>Adinetida</taxon>
        <taxon>Adinetidae</taxon>
        <taxon>Adineta</taxon>
    </lineage>
</organism>
<feature type="transmembrane region" description="Helical" evidence="11">
    <location>
        <begin position="48"/>
        <end position="70"/>
    </location>
</feature>
<evidence type="ECO:0000256" key="2">
    <source>
        <dbReference type="ARBA" id="ARBA00005245"/>
    </source>
</evidence>
<keyword evidence="6 11" id="KW-1133">Transmembrane helix</keyword>
<name>A0A814BEF1_9BILA</name>
<proteinExistence type="inferred from homology"/>
<feature type="region of interest" description="Disordered" evidence="10">
    <location>
        <begin position="75"/>
        <end position="118"/>
    </location>
</feature>
<evidence type="ECO:0000256" key="7">
    <source>
        <dbReference type="ARBA" id="ARBA00023136"/>
    </source>
</evidence>
<evidence type="ECO:0000256" key="10">
    <source>
        <dbReference type="SAM" id="MobiDB-lite"/>
    </source>
</evidence>
<comment type="similarity">
    <text evidence="2">Belongs to the SPCS1 family.</text>
</comment>
<dbReference type="Proteomes" id="UP000663845">
    <property type="component" value="Unassembled WGS sequence"/>
</dbReference>
<dbReference type="GO" id="GO:0045047">
    <property type="term" value="P:protein targeting to ER"/>
    <property type="evidence" value="ECO:0007669"/>
    <property type="project" value="TreeGrafter"/>
</dbReference>